<evidence type="ECO:0000256" key="16">
    <source>
        <dbReference type="SAM" id="Coils"/>
    </source>
</evidence>
<protein>
    <recommendedName>
        <fullName evidence="14 15">ATP synthase F(0) complex subunit e, mitochondrial</fullName>
    </recommendedName>
</protein>
<dbReference type="PANTHER" id="PTHR12427">
    <property type="entry name" value="ATP SYNTHASE E CHAIN, MITOCHONDRIAL"/>
    <property type="match status" value="1"/>
</dbReference>
<comment type="subcellular location">
    <subcellularLocation>
        <location evidence="1 15">Mitochondrion inner membrane</location>
    </subcellularLocation>
</comment>
<keyword evidence="19" id="KW-1185">Reference proteome</keyword>
<keyword evidence="5 15" id="KW-0375">Hydrogen ion transport</keyword>
<keyword evidence="9 15" id="KW-0496">Mitochondrion</keyword>
<evidence type="ECO:0000256" key="7">
    <source>
        <dbReference type="ARBA" id="ARBA00022990"/>
    </source>
</evidence>
<dbReference type="Pfam" id="PF05680">
    <property type="entry name" value="ATP-synt_E"/>
    <property type="match status" value="1"/>
</dbReference>
<keyword evidence="10" id="KW-0472">Membrane</keyword>
<gene>
    <name evidence="18" type="ORF">J1605_009239</name>
</gene>
<dbReference type="GO" id="GO:0045259">
    <property type="term" value="C:proton-transporting ATP synthase complex"/>
    <property type="evidence" value="ECO:0007669"/>
    <property type="project" value="UniProtKB-UniRule"/>
</dbReference>
<keyword evidence="7" id="KW-0007">Acetylation</keyword>
<evidence type="ECO:0000256" key="13">
    <source>
        <dbReference type="ARBA" id="ARBA00064647"/>
    </source>
</evidence>
<dbReference type="Proteomes" id="UP001159641">
    <property type="component" value="Unassembled WGS sequence"/>
</dbReference>
<evidence type="ECO:0000256" key="2">
    <source>
        <dbReference type="ARBA" id="ARBA00007333"/>
    </source>
</evidence>
<evidence type="ECO:0000256" key="11">
    <source>
        <dbReference type="ARBA" id="ARBA00023310"/>
    </source>
</evidence>
<evidence type="ECO:0000256" key="3">
    <source>
        <dbReference type="ARBA" id="ARBA00022448"/>
    </source>
</evidence>
<dbReference type="GO" id="GO:0015986">
    <property type="term" value="P:proton motive force-driven ATP synthesis"/>
    <property type="evidence" value="ECO:0007669"/>
    <property type="project" value="InterPro"/>
</dbReference>
<evidence type="ECO:0000256" key="5">
    <source>
        <dbReference type="ARBA" id="ARBA00022781"/>
    </source>
</evidence>
<evidence type="ECO:0000256" key="14">
    <source>
        <dbReference type="ARBA" id="ARBA00074682"/>
    </source>
</evidence>
<comment type="function">
    <text evidence="12 15">Subunit e, of the mitochondrial membrane ATP synthase complex (F(1)F(0) ATP synthase or Complex V) that produces ATP from ADP in the presence of a proton gradient across the membrane which is generated by electron transport complexes of the respiratory chain. ATP synthase complex consist of a soluble F(1) head domain - the catalytic core - and a membrane F(1) domain - the membrane proton channel. These two domains are linked by a central stalk rotating inside the F(1) region and a stationary peripheral stalk. During catalysis, ATP synthesis in the catalytic domain of F(1) is coupled via a rotary mechanism of the central stalk subunits to proton translocation. In vivo, can only synthesize ATP although its ATP hydrolase activity can be activated artificially in vitro. Part of the complex F(0) domain.</text>
</comment>
<sequence length="183" mass="20333">MRSLSRAARRVTSPLRERARAPFSLRPPGGGSGAFSLLTAHAPTGVGVCVSRVFRALAASSSVRVVLPLGRYSALFLGVAYGAKRYNYLKPRAEEERRIAAEEKKKQDEQRRIEKELAEGTRVAEPHRFVLHPDFQKQPLLRMSPTVGGRGRSLDPYWPLGPFLGEWEGEQVWVLGVHGDTCL</sequence>
<comment type="subunit">
    <text evidence="13">Component of the ATP synthase complex composed at least of ATP5F1A/subunit alpha, ATP5F1B/subunit beta, ATP5MC1/subunit c (homooctomer), MT-ATP6/subunit a, MT-ATP8/subunit 8, ATP5ME/subunit e, ATP5MF/subunit f, ATP5MG/subunit g, ATP5MK/subunit k, ATP5MJ/subunit j, ATP5F1C/subunit gamma, ATP5F1D/subunit delta, ATP5F1E/subunit epsilon, ATP5PF/subunit F6, ATP5PB/subunit b, ATP5PD/subunit d, ATP5PO/subunit OSCP. ATP synthase complex consists of a soluble F(1) head domain (subunits alpha(3) and beta(3)) - the catalytic core - and a membrane F(0) domain - the membrane proton channel (subunits c, a, 8, e, f, g, k and j). These two domains are linked by a central stalk (subunits gamma, delta, and epsilon) rotating inside the F1 region and a stationary peripheral stalk (subunits F6, b, d, and OSCP).</text>
</comment>
<evidence type="ECO:0000256" key="10">
    <source>
        <dbReference type="ARBA" id="ARBA00023136"/>
    </source>
</evidence>
<feature type="region of interest" description="Disordered" evidence="17">
    <location>
        <begin position="1"/>
        <end position="23"/>
    </location>
</feature>
<reference evidence="18 19" key="1">
    <citation type="submission" date="2022-11" db="EMBL/GenBank/DDBJ databases">
        <title>Whole genome sequence of Eschrichtius robustus ER-17-0199.</title>
        <authorList>
            <person name="Bruniche-Olsen A."/>
            <person name="Black A.N."/>
            <person name="Fields C.J."/>
            <person name="Walden K."/>
            <person name="Dewoody J.A."/>
        </authorList>
    </citation>
    <scope>NUCLEOTIDE SEQUENCE [LARGE SCALE GENOMIC DNA]</scope>
    <source>
        <strain evidence="18">ER-17-0199</strain>
        <tissue evidence="18">Blubber</tissue>
    </source>
</reference>
<comment type="subunit">
    <text evidence="15">F-type ATPases have 2 components, CF(1) - the catalytic core - and CF(0) - the membrane proton channel. CF(1) and CF(0) have multiple subunits.</text>
</comment>
<keyword evidence="16" id="KW-0175">Coiled coil</keyword>
<keyword evidence="3 15" id="KW-0813">Transport</keyword>
<keyword evidence="8 15" id="KW-0406">Ion transport</keyword>
<evidence type="ECO:0000256" key="17">
    <source>
        <dbReference type="SAM" id="MobiDB-lite"/>
    </source>
</evidence>
<dbReference type="PANTHER" id="PTHR12427:SF1">
    <property type="entry name" value="ATP SYNTHASE SUBUNIT E, MITOCHONDRIAL"/>
    <property type="match status" value="1"/>
</dbReference>
<evidence type="ECO:0000256" key="9">
    <source>
        <dbReference type="ARBA" id="ARBA00023128"/>
    </source>
</evidence>
<comment type="caution">
    <text evidence="18">The sequence shown here is derived from an EMBL/GenBank/DDBJ whole genome shotgun (WGS) entry which is preliminary data.</text>
</comment>
<evidence type="ECO:0000256" key="12">
    <source>
        <dbReference type="ARBA" id="ARBA00057306"/>
    </source>
</evidence>
<name>A0AB34GVM5_ESCRO</name>
<dbReference type="EMBL" id="JAIQCJ010002084">
    <property type="protein sequence ID" value="KAJ8783534.1"/>
    <property type="molecule type" value="Genomic_DNA"/>
</dbReference>
<evidence type="ECO:0000256" key="8">
    <source>
        <dbReference type="ARBA" id="ARBA00023065"/>
    </source>
</evidence>
<dbReference type="InterPro" id="IPR008386">
    <property type="entry name" value="ATP_synth_F0_esu_mt"/>
</dbReference>
<keyword evidence="6 15" id="KW-0999">Mitochondrion inner membrane</keyword>
<proteinExistence type="inferred from homology"/>
<evidence type="ECO:0000256" key="4">
    <source>
        <dbReference type="ARBA" id="ARBA00022547"/>
    </source>
</evidence>
<organism evidence="18 19">
    <name type="scientific">Eschrichtius robustus</name>
    <name type="common">California gray whale</name>
    <name type="synonym">Eschrichtius gibbosus</name>
    <dbReference type="NCBI Taxonomy" id="9764"/>
    <lineage>
        <taxon>Eukaryota</taxon>
        <taxon>Metazoa</taxon>
        <taxon>Chordata</taxon>
        <taxon>Craniata</taxon>
        <taxon>Vertebrata</taxon>
        <taxon>Euteleostomi</taxon>
        <taxon>Mammalia</taxon>
        <taxon>Eutheria</taxon>
        <taxon>Laurasiatheria</taxon>
        <taxon>Artiodactyla</taxon>
        <taxon>Whippomorpha</taxon>
        <taxon>Cetacea</taxon>
        <taxon>Mysticeti</taxon>
        <taxon>Eschrichtiidae</taxon>
        <taxon>Eschrichtius</taxon>
    </lineage>
</organism>
<evidence type="ECO:0000256" key="15">
    <source>
        <dbReference type="RuleBase" id="RU367005"/>
    </source>
</evidence>
<evidence type="ECO:0000313" key="19">
    <source>
        <dbReference type="Proteomes" id="UP001159641"/>
    </source>
</evidence>
<accession>A0AB34GVM5</accession>
<keyword evidence="4 15" id="KW-0138">CF(0)</keyword>
<comment type="similarity">
    <text evidence="2 15">Belongs to the ATPase e subunit family.</text>
</comment>
<dbReference type="AlphaFoldDB" id="A0AB34GVM5"/>
<feature type="coiled-coil region" evidence="16">
    <location>
        <begin position="90"/>
        <end position="119"/>
    </location>
</feature>
<evidence type="ECO:0000313" key="18">
    <source>
        <dbReference type="EMBL" id="KAJ8783534.1"/>
    </source>
</evidence>
<keyword evidence="11 15" id="KW-0066">ATP synthesis</keyword>
<evidence type="ECO:0000256" key="6">
    <source>
        <dbReference type="ARBA" id="ARBA00022792"/>
    </source>
</evidence>
<evidence type="ECO:0000256" key="1">
    <source>
        <dbReference type="ARBA" id="ARBA00004273"/>
    </source>
</evidence>
<dbReference type="GO" id="GO:0005743">
    <property type="term" value="C:mitochondrial inner membrane"/>
    <property type="evidence" value="ECO:0007669"/>
    <property type="project" value="UniProtKB-SubCell"/>
</dbReference>
<dbReference type="GO" id="GO:0015078">
    <property type="term" value="F:proton transmembrane transporter activity"/>
    <property type="evidence" value="ECO:0007669"/>
    <property type="project" value="InterPro"/>
</dbReference>